<evidence type="ECO:0000313" key="2">
    <source>
        <dbReference type="EMBL" id="NGO52233.1"/>
    </source>
</evidence>
<dbReference type="Proteomes" id="UP001642900">
    <property type="component" value="Unassembled WGS sequence"/>
</dbReference>
<proteinExistence type="predicted"/>
<comment type="caution">
    <text evidence="2">The sequence shown here is derived from an EMBL/GenBank/DDBJ whole genome shotgun (WGS) entry which is preliminary data.</text>
</comment>
<organism evidence="2 3">
    <name type="scientific">Allomesorhizobium camelthorni</name>
    <dbReference type="NCBI Taxonomy" id="475069"/>
    <lineage>
        <taxon>Bacteria</taxon>
        <taxon>Pseudomonadati</taxon>
        <taxon>Pseudomonadota</taxon>
        <taxon>Alphaproteobacteria</taxon>
        <taxon>Hyphomicrobiales</taxon>
        <taxon>Phyllobacteriaceae</taxon>
        <taxon>Allomesorhizobium</taxon>
    </lineage>
</organism>
<accession>A0A6G4WDG5</accession>
<dbReference type="Pfam" id="PF02371">
    <property type="entry name" value="Transposase_20"/>
    <property type="match status" value="1"/>
</dbReference>
<evidence type="ECO:0000259" key="1">
    <source>
        <dbReference type="Pfam" id="PF02371"/>
    </source>
</evidence>
<sequence length="67" mass="7590">MWPTTALVFRAMIDRPDRFRRSRAVCTHLGLTSVRYQGWRDGHPGQGDLCGDELARTAFMIASSRPP</sequence>
<dbReference type="GO" id="GO:0004803">
    <property type="term" value="F:transposase activity"/>
    <property type="evidence" value="ECO:0007669"/>
    <property type="project" value="InterPro"/>
</dbReference>
<gene>
    <name evidence="2" type="ORF">G6N73_13780</name>
</gene>
<evidence type="ECO:0000313" key="3">
    <source>
        <dbReference type="Proteomes" id="UP001642900"/>
    </source>
</evidence>
<reference evidence="2 3" key="1">
    <citation type="submission" date="2020-02" db="EMBL/GenBank/DDBJ databases">
        <title>Genome sequence of strain CCNWXJ40-4.</title>
        <authorList>
            <person name="Gao J."/>
            <person name="Sun J."/>
        </authorList>
    </citation>
    <scope>NUCLEOTIDE SEQUENCE [LARGE SCALE GENOMIC DNA]</scope>
    <source>
        <strain evidence="2 3">CCNWXJ 40-4</strain>
    </source>
</reference>
<dbReference type="GO" id="GO:0003677">
    <property type="term" value="F:DNA binding"/>
    <property type="evidence" value="ECO:0007669"/>
    <property type="project" value="InterPro"/>
</dbReference>
<name>A0A6G4WDG5_9HYPH</name>
<protein>
    <submittedName>
        <fullName evidence="2">IS110 family transposase</fullName>
    </submittedName>
</protein>
<dbReference type="GO" id="GO:0006313">
    <property type="term" value="P:DNA transposition"/>
    <property type="evidence" value="ECO:0007669"/>
    <property type="project" value="InterPro"/>
</dbReference>
<dbReference type="EMBL" id="JAAKZF010000015">
    <property type="protein sequence ID" value="NGO52233.1"/>
    <property type="molecule type" value="Genomic_DNA"/>
</dbReference>
<keyword evidence="3" id="KW-1185">Reference proteome</keyword>
<feature type="domain" description="Transposase IS116/IS110/IS902 C-terminal" evidence="1">
    <location>
        <begin position="3"/>
        <end position="61"/>
    </location>
</feature>
<dbReference type="InterPro" id="IPR003346">
    <property type="entry name" value="Transposase_20"/>
</dbReference>
<dbReference type="AlphaFoldDB" id="A0A6G4WDG5"/>